<feature type="transmembrane region" description="Helical" evidence="1">
    <location>
        <begin position="39"/>
        <end position="56"/>
    </location>
</feature>
<evidence type="ECO:0000256" key="1">
    <source>
        <dbReference type="SAM" id="Phobius"/>
    </source>
</evidence>
<dbReference type="RefSeq" id="XP_052904727.1">
    <property type="nucleotide sequence ID" value="XM_053048922.1"/>
</dbReference>
<reference evidence="2 3" key="1">
    <citation type="journal article" date="2014" name="Genome Announc.">
        <title>Genome Sequence of the Microsporidian Species Nematocida sp1 Strain ERTm6 (ATCC PRA-372).</title>
        <authorList>
            <person name="Bakowski M.A."/>
            <person name="Priest M."/>
            <person name="Young S."/>
            <person name="Cuomo C.A."/>
            <person name="Troemel E.R."/>
        </authorList>
    </citation>
    <scope>NUCLEOTIDE SEQUENCE [LARGE SCALE GENOMIC DNA]</scope>
    <source>
        <strain evidence="2 3">ERTm6</strain>
    </source>
</reference>
<dbReference type="AlphaFoldDB" id="A0A086J204"/>
<protein>
    <submittedName>
        <fullName evidence="2">Uncharacterized protein</fullName>
    </submittedName>
</protein>
<keyword evidence="1" id="KW-1133">Transmembrane helix</keyword>
<accession>A0A086J204</accession>
<keyword evidence="1" id="KW-0472">Membrane</keyword>
<dbReference type="EMBL" id="AKIJ01000003">
    <property type="protein sequence ID" value="KFG26172.1"/>
    <property type="molecule type" value="Genomic_DNA"/>
</dbReference>
<evidence type="ECO:0000313" key="2">
    <source>
        <dbReference type="EMBL" id="KFG26172.1"/>
    </source>
</evidence>
<dbReference type="HOGENOM" id="CLU_009683_4_0_1"/>
<evidence type="ECO:0000313" key="3">
    <source>
        <dbReference type="Proteomes" id="UP000054524"/>
    </source>
</evidence>
<keyword evidence="3" id="KW-1185">Reference proteome</keyword>
<comment type="caution">
    <text evidence="2">The sequence shown here is derived from an EMBL/GenBank/DDBJ whole genome shotgun (WGS) entry which is preliminary data.</text>
</comment>
<sequence>MYNKSEQRAHAYLYSKRFKPPMGCSASSKYCRFKGNRNTYIVLFTNIFCIVAFLALQQVTFAAMKISEVDEVMKEVVYTSGTTEWTVKPNGPVSPIMFYLRDKNIDAFSIRLISPNINLYYSMLDKNSNTCFKRNSAKDSVYLKDKDGKKVLKEIIDHYSALLDMFPSPENKISIFPKEGCTDSFTLFLKSDPVKKYANTILAALLLMAEKIDVPLSLEEVDGRLEKLVWKGGADCSEHFSLDMFMDSCQYLYSKNCKRLRRNKKYQEKAVNTIQYFIGLKQAEVFLHEMEVKSIYSIEHWIDDILGRESWLIQLYIIFYIETPEDAKNFNRTLYIMLDRCIELNKEKNVDMESRRATKFFKRCFARSDRDSETVIYWENLKELKRITTPIKNVKLLPFTDPAMFPIKKRAMLHLYRNIYFSQDVFLTDLESALHGIFCCFAYDSNSDVYRVDHIPNVLEEVKNFFPMPFDYFKYVYDRPYNANYSSSSHNLFSSNPDSVAPGKKTPEGVYPQWKKMIKDIKIKDIEYMSKNSKIIKSGLLNMLTIIVTLAGRYNGEDKKKIQDFRNKVKGMENAITNAMPLDLLTDLETYISNLFTSLSRDCVACRSMPIWYEDPLYLGEKRQVFVKFIVLGEYKAKSASDLCGNLEIYYAHDRQAKPIIVHLMNVKTAYLELGMPIIKLCITNEKERHLRNSIDKIPLDNMVCYCIFAYARNIKQYITDSIILDLYMRKFENNGVSQMRLACITAQPYQYLSTQSYTIIEFVKNNSCRGILLIEGFNYSDLRSLGNLIILNRLNNLDAQLLLIICIGCRKSHVQNSLKSIEKVSRKYTGVYRDDISEHTIAETVKCLVKKGLYVDSANVIAAYTQIFAHRDAKCASKIFKLLSYSVKSKVSVYFK</sequence>
<organism evidence="2 3">
    <name type="scientific">Nematocida ausubeli (strain ATCC PRA-371 / ERTm2)</name>
    <name type="common">Nematode killer fungus</name>
    <dbReference type="NCBI Taxonomy" id="1913371"/>
    <lineage>
        <taxon>Eukaryota</taxon>
        <taxon>Fungi</taxon>
        <taxon>Fungi incertae sedis</taxon>
        <taxon>Microsporidia</taxon>
        <taxon>Nematocida</taxon>
    </lineage>
</organism>
<dbReference type="Proteomes" id="UP000054524">
    <property type="component" value="Unassembled WGS sequence"/>
</dbReference>
<gene>
    <name evidence="2" type="ORF">NESG_01288</name>
</gene>
<proteinExistence type="predicted"/>
<keyword evidence="1" id="KW-0812">Transmembrane</keyword>
<name>A0A086J204_NEMA1</name>
<dbReference type="GeneID" id="77676261"/>